<proteinExistence type="predicted"/>
<dbReference type="SUPFAM" id="SSF52091">
    <property type="entry name" value="SpoIIaa-like"/>
    <property type="match status" value="1"/>
</dbReference>
<sequence length="442" mass="47769">MGDVVAAHIKNLLFGDTPAALVKVAHVARAVCVTIARRADTGDAAEPAGAIGGDLTPSRERGHIFVDEFDFFVDGFGALVERRGRLGDAGGEKEQNQDGSEGISRRHREDGSQVPRPIRPRHTLQGGRRGLPPLPNDVEFRIFRMPRRPTVSHSRQFRGLYMAFPSDSDILHLKIEAQARDIERLTTAQALVENALDGITLVSMENRLVYANTSFKAMCGYGHDAVGRSLADFYSPEELDRLTREVVPELLGKGTWSGTLEVRRPDGSTWMGQTSAFVVRDAAGAPTGMAAFFRDVTAQLEAEQARERLQEELIQAQQRALRALGTPLLPIADRVLAMPLIGDIDAERAQQIMETLLDGITRHQAATVILDITGVKVMDTAAADALVGAARGARLLGAEVVMTGTSPKVARTLVDLGADLRGIVTRGALQSGIAWALARNHG</sequence>
<feature type="domain" description="PAC" evidence="5">
    <location>
        <begin position="256"/>
        <end position="308"/>
    </location>
</feature>
<dbReference type="EMBL" id="WJIE01000007">
    <property type="protein sequence ID" value="MRG95041.1"/>
    <property type="molecule type" value="Genomic_DNA"/>
</dbReference>
<dbReference type="InterPro" id="IPR001610">
    <property type="entry name" value="PAC"/>
</dbReference>
<gene>
    <name evidence="7" type="ORF">GF068_24425</name>
</gene>
<evidence type="ECO:0000259" key="5">
    <source>
        <dbReference type="PROSITE" id="PS50113"/>
    </source>
</evidence>
<name>A0A6N7Q272_9BACT</name>
<comment type="caution">
    <text evidence="7">The sequence shown here is derived from an EMBL/GenBank/DDBJ whole genome shotgun (WGS) entry which is preliminary data.</text>
</comment>
<protein>
    <submittedName>
        <fullName evidence="7">PAS domain S-box protein</fullName>
    </submittedName>
</protein>
<dbReference type="SMART" id="SM00091">
    <property type="entry name" value="PAS"/>
    <property type="match status" value="1"/>
</dbReference>
<dbReference type="InterPro" id="IPR000700">
    <property type="entry name" value="PAS-assoc_C"/>
</dbReference>
<dbReference type="NCBIfam" id="TIGR00229">
    <property type="entry name" value="sensory_box"/>
    <property type="match status" value="1"/>
</dbReference>
<dbReference type="PROSITE" id="PS50112">
    <property type="entry name" value="PAS"/>
    <property type="match status" value="1"/>
</dbReference>
<evidence type="ECO:0000256" key="1">
    <source>
        <dbReference type="ARBA" id="ARBA00022553"/>
    </source>
</evidence>
<dbReference type="Gene3D" id="3.30.750.24">
    <property type="entry name" value="STAS domain"/>
    <property type="match status" value="1"/>
</dbReference>
<dbReference type="CDD" id="cd07041">
    <property type="entry name" value="STAS_RsbR_RsbS_like"/>
    <property type="match status" value="1"/>
</dbReference>
<dbReference type="SUPFAM" id="SSF55785">
    <property type="entry name" value="PYP-like sensor domain (PAS domain)"/>
    <property type="match status" value="1"/>
</dbReference>
<dbReference type="Pfam" id="PF13426">
    <property type="entry name" value="PAS_9"/>
    <property type="match status" value="1"/>
</dbReference>
<keyword evidence="2" id="KW-0175">Coiled coil</keyword>
<feature type="region of interest" description="Disordered" evidence="3">
    <location>
        <begin position="87"/>
        <end position="132"/>
    </location>
</feature>
<feature type="domain" description="STAS" evidence="6">
    <location>
        <begin position="325"/>
        <end position="440"/>
    </location>
</feature>
<dbReference type="InterPro" id="IPR036513">
    <property type="entry name" value="STAS_dom_sf"/>
</dbReference>
<dbReference type="InterPro" id="IPR051932">
    <property type="entry name" value="Bact_StressResp_Reg"/>
</dbReference>
<dbReference type="OrthoDB" id="5511844at2"/>
<keyword evidence="1" id="KW-0597">Phosphoprotein</keyword>
<dbReference type="Gene3D" id="3.30.450.20">
    <property type="entry name" value="PAS domain"/>
    <property type="match status" value="1"/>
</dbReference>
<evidence type="ECO:0000313" key="8">
    <source>
        <dbReference type="Proteomes" id="UP000440224"/>
    </source>
</evidence>
<evidence type="ECO:0000259" key="4">
    <source>
        <dbReference type="PROSITE" id="PS50112"/>
    </source>
</evidence>
<dbReference type="PROSITE" id="PS50801">
    <property type="entry name" value="STAS"/>
    <property type="match status" value="1"/>
</dbReference>
<evidence type="ECO:0000259" key="6">
    <source>
        <dbReference type="PROSITE" id="PS50801"/>
    </source>
</evidence>
<reference evidence="7 8" key="1">
    <citation type="submission" date="2019-10" db="EMBL/GenBank/DDBJ databases">
        <title>A soil myxobacterium in the family Polyangiaceae.</title>
        <authorList>
            <person name="Li Y."/>
            <person name="Wang J."/>
        </authorList>
    </citation>
    <scope>NUCLEOTIDE SEQUENCE [LARGE SCALE GENOMIC DNA]</scope>
    <source>
        <strain evidence="7 8">DSM 14734</strain>
    </source>
</reference>
<dbReference type="Proteomes" id="UP000440224">
    <property type="component" value="Unassembled WGS sequence"/>
</dbReference>
<organism evidence="7 8">
    <name type="scientific">Polyangium spumosum</name>
    <dbReference type="NCBI Taxonomy" id="889282"/>
    <lineage>
        <taxon>Bacteria</taxon>
        <taxon>Pseudomonadati</taxon>
        <taxon>Myxococcota</taxon>
        <taxon>Polyangia</taxon>
        <taxon>Polyangiales</taxon>
        <taxon>Polyangiaceae</taxon>
        <taxon>Polyangium</taxon>
    </lineage>
</organism>
<accession>A0A6N7Q272</accession>
<feature type="coiled-coil region" evidence="2">
    <location>
        <begin position="299"/>
        <end position="326"/>
    </location>
</feature>
<dbReference type="PANTHER" id="PTHR33745">
    <property type="entry name" value="RSBT ANTAGONIST PROTEIN RSBS-RELATED"/>
    <property type="match status" value="1"/>
</dbReference>
<dbReference type="PROSITE" id="PS50113">
    <property type="entry name" value="PAC"/>
    <property type="match status" value="1"/>
</dbReference>
<dbReference type="PANTHER" id="PTHR33745:SF3">
    <property type="entry name" value="RSBT CO-ANTAGONIST PROTEIN RSBRC"/>
    <property type="match status" value="1"/>
</dbReference>
<evidence type="ECO:0000256" key="3">
    <source>
        <dbReference type="SAM" id="MobiDB-lite"/>
    </source>
</evidence>
<keyword evidence="8" id="KW-1185">Reference proteome</keyword>
<dbReference type="InterPro" id="IPR035965">
    <property type="entry name" value="PAS-like_dom_sf"/>
</dbReference>
<dbReference type="AlphaFoldDB" id="A0A6N7Q272"/>
<dbReference type="Pfam" id="PF01740">
    <property type="entry name" value="STAS"/>
    <property type="match status" value="1"/>
</dbReference>
<evidence type="ECO:0000313" key="7">
    <source>
        <dbReference type="EMBL" id="MRG95041.1"/>
    </source>
</evidence>
<feature type="domain" description="PAS" evidence="4">
    <location>
        <begin position="184"/>
        <end position="254"/>
    </location>
</feature>
<evidence type="ECO:0000256" key="2">
    <source>
        <dbReference type="SAM" id="Coils"/>
    </source>
</evidence>
<feature type="compositionally biased region" description="Basic and acidic residues" evidence="3">
    <location>
        <begin position="87"/>
        <end position="96"/>
    </location>
</feature>
<dbReference type="InterPro" id="IPR000014">
    <property type="entry name" value="PAS"/>
</dbReference>
<dbReference type="SMART" id="SM00086">
    <property type="entry name" value="PAC"/>
    <property type="match status" value="1"/>
</dbReference>
<dbReference type="InterPro" id="IPR002645">
    <property type="entry name" value="STAS_dom"/>
</dbReference>
<dbReference type="CDD" id="cd00130">
    <property type="entry name" value="PAS"/>
    <property type="match status" value="1"/>
</dbReference>